<feature type="domain" description="CAP-Gly" evidence="4">
    <location>
        <begin position="24"/>
        <end position="70"/>
    </location>
</feature>
<evidence type="ECO:0000256" key="2">
    <source>
        <dbReference type="ARBA" id="ARBA00022737"/>
    </source>
</evidence>
<dbReference type="PANTHER" id="PTHR45973">
    <property type="entry name" value="PROTEIN PHOSPHATASE 1 REGULATORY SUBUNIT SDS22-RELATED"/>
    <property type="match status" value="1"/>
</dbReference>
<feature type="compositionally biased region" description="Acidic residues" evidence="3">
    <location>
        <begin position="545"/>
        <end position="571"/>
    </location>
</feature>
<keyword evidence="2" id="KW-0677">Repeat</keyword>
<sequence length="625" mass="70651">MMEHITTGSRLSFNGDLCTVRYAGEVQGTKGQWFGVEWDDPTRGKHSGDHQGVKYFACKSNHPTAGSFVRPSRPTDKARSFLQAAHDKYVSELQNLNNSKHADLSSLADAAASKPIVISGKVVEEVGFEKISKQLAELQQLRIILLDSMTIQGVLATNVPSQGGYEKELERIGETCPKIVELDLSRNPLRSWREVTDICRQLRDIRILKLNGNRFDEFDKSLSFSGVSELFLNETLIDWEEVIALTSCFPSLTSLSLSSNQFTTISAPISHTIKELTLEDNHFTSIYALRQLTHLPNLARLSLRRNEIGNIYPEERAERTDFSFPPTLTSLDISFNKIESWSFVDTLPSVIPSLTSLRISDNPLYDKPPAPSRVTNLPEYQMTVDEAYMLTLARLPSLKIMNYSTITPNERTNGELYYLSLIGKELSAYPQSAEQRILASHPRYGELCDIYGTPDITRAVAVGHGKVDPRSLAARLIAITFYMPNTTSQASSPSSDQGDAAPMPVEHRKEIPRSFDVYRIKANVSRLFSIPPLRFRLIWETEEWDPADETATGDDEWDSSEEEEEDDDVNDEQGSIVSGPHDKARKEEDGKRFVRREEELVDSTREVGFWFRDDVREVRVRVELF</sequence>
<dbReference type="InterPro" id="IPR036859">
    <property type="entry name" value="CAP-Gly_dom_sf"/>
</dbReference>
<accession>A0A2B7WJH5</accession>
<keyword evidence="6" id="KW-1185">Reference proteome</keyword>
<dbReference type="OrthoDB" id="5273213at2759"/>
<evidence type="ECO:0000259" key="4">
    <source>
        <dbReference type="PROSITE" id="PS50245"/>
    </source>
</evidence>
<dbReference type="PROSITE" id="PS51450">
    <property type="entry name" value="LRR"/>
    <property type="match status" value="2"/>
</dbReference>
<dbReference type="PANTHER" id="PTHR45973:SF35">
    <property type="entry name" value="LEUCINE-RICH REPEAT-CONTAINING PROTEIN 43"/>
    <property type="match status" value="1"/>
</dbReference>
<dbReference type="PROSITE" id="PS50245">
    <property type="entry name" value="CAP_GLY_2"/>
    <property type="match status" value="1"/>
</dbReference>
<dbReference type="InterPro" id="IPR000938">
    <property type="entry name" value="CAP-Gly_domain"/>
</dbReference>
<reference evidence="5 6" key="1">
    <citation type="submission" date="2017-10" db="EMBL/GenBank/DDBJ databases">
        <title>Comparative genomics in systemic dimorphic fungi from Ajellomycetaceae.</title>
        <authorList>
            <person name="Munoz J.F."/>
            <person name="Mcewen J.G."/>
            <person name="Clay O.K."/>
            <person name="Cuomo C.A."/>
        </authorList>
    </citation>
    <scope>NUCLEOTIDE SEQUENCE [LARGE SCALE GENOMIC DNA]</scope>
    <source>
        <strain evidence="5 6">UAMH7299</strain>
    </source>
</reference>
<name>A0A2B7WJH5_POLH7</name>
<dbReference type="SMART" id="SM01052">
    <property type="entry name" value="CAP_GLY"/>
    <property type="match status" value="1"/>
</dbReference>
<dbReference type="Proteomes" id="UP000224634">
    <property type="component" value="Unassembled WGS sequence"/>
</dbReference>
<keyword evidence="1" id="KW-0433">Leucine-rich repeat</keyword>
<dbReference type="EMBL" id="PDNA01000345">
    <property type="protein sequence ID" value="PGG96784.1"/>
    <property type="molecule type" value="Genomic_DNA"/>
</dbReference>
<dbReference type="InterPro" id="IPR001611">
    <property type="entry name" value="Leu-rich_rpt"/>
</dbReference>
<comment type="caution">
    <text evidence="5">The sequence shown here is derived from an EMBL/GenBank/DDBJ whole genome shotgun (WGS) entry which is preliminary data.</text>
</comment>
<protein>
    <recommendedName>
        <fullName evidence="4">CAP-Gly domain-containing protein</fullName>
    </recommendedName>
</protein>
<dbReference type="Gene3D" id="2.30.30.190">
    <property type="entry name" value="CAP Gly-rich-like domain"/>
    <property type="match status" value="1"/>
</dbReference>
<dbReference type="STRING" id="1447883.A0A2B7WJH5"/>
<evidence type="ECO:0000313" key="5">
    <source>
        <dbReference type="EMBL" id="PGG96784.1"/>
    </source>
</evidence>
<evidence type="ECO:0000313" key="6">
    <source>
        <dbReference type="Proteomes" id="UP000224634"/>
    </source>
</evidence>
<dbReference type="Pfam" id="PF13516">
    <property type="entry name" value="LRR_6"/>
    <property type="match status" value="1"/>
</dbReference>
<proteinExistence type="predicted"/>
<dbReference type="SUPFAM" id="SSF52047">
    <property type="entry name" value="RNI-like"/>
    <property type="match status" value="1"/>
</dbReference>
<dbReference type="InterPro" id="IPR050576">
    <property type="entry name" value="Cilia_flagella_integrity"/>
</dbReference>
<dbReference type="AlphaFoldDB" id="A0A2B7WJH5"/>
<dbReference type="SUPFAM" id="SSF74924">
    <property type="entry name" value="Cap-Gly domain"/>
    <property type="match status" value="1"/>
</dbReference>
<gene>
    <name evidence="5" type="ORF">AJ80_09788</name>
</gene>
<evidence type="ECO:0000256" key="1">
    <source>
        <dbReference type="ARBA" id="ARBA00022614"/>
    </source>
</evidence>
<feature type="region of interest" description="Disordered" evidence="3">
    <location>
        <begin position="545"/>
        <end position="591"/>
    </location>
</feature>
<dbReference type="InterPro" id="IPR032675">
    <property type="entry name" value="LRR_dom_sf"/>
</dbReference>
<dbReference type="Pfam" id="PF01302">
    <property type="entry name" value="CAP_GLY"/>
    <property type="match status" value="1"/>
</dbReference>
<organism evidence="5 6">
    <name type="scientific">Polytolypa hystricis (strain UAMH7299)</name>
    <dbReference type="NCBI Taxonomy" id="1447883"/>
    <lineage>
        <taxon>Eukaryota</taxon>
        <taxon>Fungi</taxon>
        <taxon>Dikarya</taxon>
        <taxon>Ascomycota</taxon>
        <taxon>Pezizomycotina</taxon>
        <taxon>Eurotiomycetes</taxon>
        <taxon>Eurotiomycetidae</taxon>
        <taxon>Onygenales</taxon>
        <taxon>Onygenales incertae sedis</taxon>
        <taxon>Polytolypa</taxon>
    </lineage>
</organism>
<dbReference type="Gene3D" id="3.80.10.10">
    <property type="entry name" value="Ribonuclease Inhibitor"/>
    <property type="match status" value="3"/>
</dbReference>
<feature type="compositionally biased region" description="Basic and acidic residues" evidence="3">
    <location>
        <begin position="580"/>
        <end position="591"/>
    </location>
</feature>
<evidence type="ECO:0000256" key="3">
    <source>
        <dbReference type="SAM" id="MobiDB-lite"/>
    </source>
</evidence>